<dbReference type="EMBL" id="KB310103">
    <property type="protein sequence ID" value="ELT92485.1"/>
    <property type="molecule type" value="Genomic_DNA"/>
</dbReference>
<keyword evidence="3" id="KW-0963">Cytoplasm</keyword>
<evidence type="ECO:0000256" key="6">
    <source>
        <dbReference type="ARBA" id="ARBA00043898"/>
    </source>
</evidence>
<dbReference type="GO" id="GO:0005085">
    <property type="term" value="F:guanyl-nucleotide exchange factor activity"/>
    <property type="evidence" value="ECO:0007669"/>
    <property type="project" value="UniProtKB-ARBA"/>
</dbReference>
<feature type="compositionally biased region" description="Basic and acidic residues" evidence="11">
    <location>
        <begin position="90"/>
        <end position="99"/>
    </location>
</feature>
<dbReference type="GO" id="GO:0005829">
    <property type="term" value="C:cytosol"/>
    <property type="evidence" value="ECO:0007669"/>
    <property type="project" value="UniProtKB-SubCell"/>
</dbReference>
<evidence type="ECO:0000256" key="5">
    <source>
        <dbReference type="ARBA" id="ARBA00022917"/>
    </source>
</evidence>
<name>R7TN27_CAPTE</name>
<reference evidence="13" key="3">
    <citation type="submission" date="2015-06" db="UniProtKB">
        <authorList>
            <consortium name="EnsemblMetazoa"/>
        </authorList>
    </citation>
    <scope>IDENTIFICATION</scope>
</reference>
<dbReference type="AlphaFoldDB" id="R7TN27"/>
<dbReference type="OrthoDB" id="10254737at2759"/>
<feature type="compositionally biased region" description="Low complexity" evidence="11">
    <location>
        <begin position="52"/>
        <end position="79"/>
    </location>
</feature>
<accession>R7TN27</accession>
<evidence type="ECO:0000313" key="13">
    <source>
        <dbReference type="EnsemblMetazoa" id="CapteP166887"/>
    </source>
</evidence>
<dbReference type="SUPFAM" id="SSF100950">
    <property type="entry name" value="NagB/RpiA/CoA transferase-like"/>
    <property type="match status" value="1"/>
</dbReference>
<dbReference type="PANTHER" id="PTHR10233:SF14">
    <property type="entry name" value="TRANSLATION INITIATION FACTOR EIF-2B SUBUNIT DELTA"/>
    <property type="match status" value="1"/>
</dbReference>
<dbReference type="InterPro" id="IPR042529">
    <property type="entry name" value="IF_2B-like_C"/>
</dbReference>
<reference evidence="14" key="1">
    <citation type="submission" date="2012-12" db="EMBL/GenBank/DDBJ databases">
        <authorList>
            <person name="Hellsten U."/>
            <person name="Grimwood J."/>
            <person name="Chapman J.A."/>
            <person name="Shapiro H."/>
            <person name="Aerts A."/>
            <person name="Otillar R.P."/>
            <person name="Terry A.Y."/>
            <person name="Boore J.L."/>
            <person name="Simakov O."/>
            <person name="Marletaz F."/>
            <person name="Cho S.-J."/>
            <person name="Edsinger-Gonzales E."/>
            <person name="Havlak P."/>
            <person name="Kuo D.-H."/>
            <person name="Larsson T."/>
            <person name="Lv J."/>
            <person name="Arendt D."/>
            <person name="Savage R."/>
            <person name="Osoegawa K."/>
            <person name="de Jong P."/>
            <person name="Lindberg D.R."/>
            <person name="Seaver E.C."/>
            <person name="Weisblat D.A."/>
            <person name="Putnam N.H."/>
            <person name="Grigoriev I.V."/>
            <person name="Rokhsar D.S."/>
        </authorList>
    </citation>
    <scope>NUCLEOTIDE SEQUENCE</scope>
    <source>
        <strain evidence="14">I ESC-2004</strain>
    </source>
</reference>
<dbReference type="Pfam" id="PF01008">
    <property type="entry name" value="IF-2B"/>
    <property type="match status" value="1"/>
</dbReference>
<dbReference type="FunCoup" id="R7TN27">
    <property type="interactions" value="2000"/>
</dbReference>
<evidence type="ECO:0000256" key="11">
    <source>
        <dbReference type="SAM" id="MobiDB-lite"/>
    </source>
</evidence>
<feature type="compositionally biased region" description="Basic and acidic residues" evidence="11">
    <location>
        <begin position="33"/>
        <end position="51"/>
    </location>
</feature>
<dbReference type="EMBL" id="AMQN01013290">
    <property type="status" value="NOT_ANNOTATED_CDS"/>
    <property type="molecule type" value="Genomic_DNA"/>
</dbReference>
<comment type="subunit">
    <text evidence="9">Component of the translation initiation factor 2B (eIF2B) complex which is a heterodecamer of two sets of five different subunits: alpha, beta, gamma, delta and epsilon. Subunits alpha, beta and delta comprise a regulatory subcomplex and subunits epsilon and gamma comprise a catalytic subcomplex. Within the complex, the hexameric regulatory complex resides at the center, with the two heterodimeric catalytic subcomplexes bound on opposite sides.</text>
</comment>
<evidence type="ECO:0000256" key="4">
    <source>
        <dbReference type="ARBA" id="ARBA00022540"/>
    </source>
</evidence>
<evidence type="ECO:0000256" key="8">
    <source>
        <dbReference type="ARBA" id="ARBA00044356"/>
    </source>
</evidence>
<dbReference type="GO" id="GO:0140535">
    <property type="term" value="C:intracellular protein-containing complex"/>
    <property type="evidence" value="ECO:0007669"/>
    <property type="project" value="UniProtKB-ARBA"/>
</dbReference>
<gene>
    <name evidence="12" type="ORF">CAPTEDRAFT_166887</name>
</gene>
<dbReference type="GO" id="GO:0003743">
    <property type="term" value="F:translation initiation factor activity"/>
    <property type="evidence" value="ECO:0007669"/>
    <property type="project" value="UniProtKB-KW"/>
</dbReference>
<feature type="region of interest" description="Disordered" evidence="11">
    <location>
        <begin position="1"/>
        <end position="99"/>
    </location>
</feature>
<protein>
    <recommendedName>
        <fullName evidence="7">Translation initiation factor eIF2B subunit delta</fullName>
    </recommendedName>
    <alternativeName>
        <fullName evidence="8">eIF2B GDP-GTP exchange factor subunit delta</fullName>
    </alternativeName>
</protein>
<evidence type="ECO:0000256" key="9">
    <source>
        <dbReference type="ARBA" id="ARBA00046432"/>
    </source>
</evidence>
<evidence type="ECO:0000313" key="12">
    <source>
        <dbReference type="EMBL" id="ELT92485.1"/>
    </source>
</evidence>
<dbReference type="GO" id="GO:0048513">
    <property type="term" value="P:animal organ development"/>
    <property type="evidence" value="ECO:0007669"/>
    <property type="project" value="UniProtKB-ARBA"/>
</dbReference>
<keyword evidence="5" id="KW-0648">Protein biosynthesis</keyword>
<keyword evidence="14" id="KW-1185">Reference proteome</keyword>
<reference evidence="12 14" key="2">
    <citation type="journal article" date="2013" name="Nature">
        <title>Insights into bilaterian evolution from three spiralian genomes.</title>
        <authorList>
            <person name="Simakov O."/>
            <person name="Marletaz F."/>
            <person name="Cho S.J."/>
            <person name="Edsinger-Gonzales E."/>
            <person name="Havlak P."/>
            <person name="Hellsten U."/>
            <person name="Kuo D.H."/>
            <person name="Larsson T."/>
            <person name="Lv J."/>
            <person name="Arendt D."/>
            <person name="Savage R."/>
            <person name="Osoegawa K."/>
            <person name="de Jong P."/>
            <person name="Grimwood J."/>
            <person name="Chapman J.A."/>
            <person name="Shapiro H."/>
            <person name="Aerts A."/>
            <person name="Otillar R.P."/>
            <person name="Terry A.Y."/>
            <person name="Boore J.L."/>
            <person name="Grigoriev I.V."/>
            <person name="Lindberg D.R."/>
            <person name="Seaver E.C."/>
            <person name="Weisblat D.A."/>
            <person name="Putnam N.H."/>
            <person name="Rokhsar D.S."/>
        </authorList>
    </citation>
    <scope>NUCLEOTIDE SEQUENCE</scope>
    <source>
        <strain evidence="12 14">I ESC-2004</strain>
    </source>
</reference>
<organism evidence="12">
    <name type="scientific">Capitella teleta</name>
    <name type="common">Polychaete worm</name>
    <dbReference type="NCBI Taxonomy" id="283909"/>
    <lineage>
        <taxon>Eukaryota</taxon>
        <taxon>Metazoa</taxon>
        <taxon>Spiralia</taxon>
        <taxon>Lophotrochozoa</taxon>
        <taxon>Annelida</taxon>
        <taxon>Polychaeta</taxon>
        <taxon>Sedentaria</taxon>
        <taxon>Scolecida</taxon>
        <taxon>Capitellidae</taxon>
        <taxon>Capitella</taxon>
    </lineage>
</organism>
<evidence type="ECO:0000313" key="14">
    <source>
        <dbReference type="Proteomes" id="UP000014760"/>
    </source>
</evidence>
<dbReference type="HOGENOM" id="CLU_016218_3_1_1"/>
<evidence type="ECO:0000256" key="2">
    <source>
        <dbReference type="ARBA" id="ARBA00007251"/>
    </source>
</evidence>
<proteinExistence type="inferred from homology"/>
<dbReference type="Proteomes" id="UP000014760">
    <property type="component" value="Unassembled WGS sequence"/>
</dbReference>
<dbReference type="STRING" id="283909.R7TN27"/>
<evidence type="ECO:0000256" key="10">
    <source>
        <dbReference type="RuleBase" id="RU003814"/>
    </source>
</evidence>
<sequence>MENKGKPKKPQAQGGSKKPEAEGGAAPKSKAQLKAERRAVQEAQRAAKAEAAKGNQKQQKPQQKPQQQQPKKTAANNAAKKSEPSAQPRVPDRMKADDDKATKRLAKKLEKHQIPQRKSSKRKVGLFNHLHQFERESCLTKDISFSSGAMHPAILKLGLQYAEGIVCGSNARCIALLGALKQVIGDYQTPPQKELSRDLEAKITPYITFLNQCRPLSVSMGNAIKHMKYHISQVPSTMSDSEAKEHLYDILTSFFREKILLAGQAISHDAIRKIQDGDVIMVYACSSLIRKVLCDAHETGMRFSVVVVDSRPKMEGREMLRRLVNSGIKCSYVLITAVSCVMKEATKVFLGAHALLANGYVMSRVGSSQLALVARAHNVPVLVCCETYKFYDRAHTDSFVFNELGDPEDLVDLEHRAPVLTDWTQHRSLALLNLVYDITPPELISLVITEVGMVPCTSVPVVLRVKQVGAET</sequence>
<dbReference type="InterPro" id="IPR000649">
    <property type="entry name" value="IF-2B-related"/>
</dbReference>
<comment type="function">
    <text evidence="6">Acts as a component of the translation initiation factor 2B (eIF2B) complex, which catalyzes the exchange of GDP for GTP on eukaryotic initiation factor 2 (eIF2) gamma subunit. Its guanine nucleotide exchange factor activity is repressed when bound to eIF2 complex phosphorylated on the alpha subunit, thereby limiting the amount of methionyl-initiator methionine tRNA available to the ribosome and consequently global translation is repressed.</text>
</comment>
<dbReference type="PANTHER" id="PTHR10233">
    <property type="entry name" value="TRANSLATION INITIATION FACTOR EIF-2B"/>
    <property type="match status" value="1"/>
</dbReference>
<dbReference type="GO" id="GO:0007417">
    <property type="term" value="P:central nervous system development"/>
    <property type="evidence" value="ECO:0007669"/>
    <property type="project" value="UniProtKB-ARBA"/>
</dbReference>
<dbReference type="Gene3D" id="3.40.50.10470">
    <property type="entry name" value="Translation initiation factor eif-2b, domain 2"/>
    <property type="match status" value="1"/>
</dbReference>
<keyword evidence="4" id="KW-0396">Initiation factor</keyword>
<evidence type="ECO:0000256" key="3">
    <source>
        <dbReference type="ARBA" id="ARBA00022490"/>
    </source>
</evidence>
<evidence type="ECO:0000256" key="7">
    <source>
        <dbReference type="ARBA" id="ARBA00044147"/>
    </source>
</evidence>
<dbReference type="FunFam" id="3.40.50.10470:FF:000002">
    <property type="entry name" value="Probable translation initiation factor eIF-2B subunit delta"/>
    <property type="match status" value="1"/>
</dbReference>
<comment type="subcellular location">
    <subcellularLocation>
        <location evidence="1">Cytoplasm</location>
        <location evidence="1">Cytosol</location>
    </subcellularLocation>
</comment>
<dbReference type="EnsemblMetazoa" id="CapteT166887">
    <property type="protein sequence ID" value="CapteP166887"/>
    <property type="gene ID" value="CapteG166887"/>
</dbReference>
<comment type="similarity">
    <text evidence="2 10">Belongs to the eIF-2B alpha/beta/delta subunits family.</text>
</comment>
<dbReference type="OMA" id="MRDYVIC"/>
<dbReference type="InterPro" id="IPR037171">
    <property type="entry name" value="NagB/RpiA_transferase-like"/>
</dbReference>
<evidence type="ECO:0000256" key="1">
    <source>
        <dbReference type="ARBA" id="ARBA00004514"/>
    </source>
</evidence>